<dbReference type="EMBL" id="JBBPBK010000002">
    <property type="protein sequence ID" value="KAK9289831.1"/>
    <property type="molecule type" value="Genomic_DNA"/>
</dbReference>
<dbReference type="PANTHER" id="PTHR34120:SF2">
    <property type="entry name" value="OS01G0860900 PROTEIN"/>
    <property type="match status" value="1"/>
</dbReference>
<evidence type="ECO:0000313" key="3">
    <source>
        <dbReference type="Proteomes" id="UP001415857"/>
    </source>
</evidence>
<feature type="region of interest" description="Disordered" evidence="1">
    <location>
        <begin position="28"/>
        <end position="50"/>
    </location>
</feature>
<organism evidence="2 3">
    <name type="scientific">Liquidambar formosana</name>
    <name type="common">Formosan gum</name>
    <dbReference type="NCBI Taxonomy" id="63359"/>
    <lineage>
        <taxon>Eukaryota</taxon>
        <taxon>Viridiplantae</taxon>
        <taxon>Streptophyta</taxon>
        <taxon>Embryophyta</taxon>
        <taxon>Tracheophyta</taxon>
        <taxon>Spermatophyta</taxon>
        <taxon>Magnoliopsida</taxon>
        <taxon>eudicotyledons</taxon>
        <taxon>Gunneridae</taxon>
        <taxon>Pentapetalae</taxon>
        <taxon>Saxifragales</taxon>
        <taxon>Altingiaceae</taxon>
        <taxon>Liquidambar</taxon>
    </lineage>
</organism>
<feature type="compositionally biased region" description="Basic and acidic residues" evidence="1">
    <location>
        <begin position="263"/>
        <end position="275"/>
    </location>
</feature>
<name>A0AAP0S955_LIQFO</name>
<protein>
    <submittedName>
        <fullName evidence="2">Uncharacterized protein</fullName>
    </submittedName>
</protein>
<reference evidence="2 3" key="1">
    <citation type="journal article" date="2024" name="Plant J.">
        <title>Genome sequences and population genomics reveal climatic adaptation and genomic divergence between two closely related sweetgum species.</title>
        <authorList>
            <person name="Xu W.Q."/>
            <person name="Ren C.Q."/>
            <person name="Zhang X.Y."/>
            <person name="Comes H.P."/>
            <person name="Liu X.H."/>
            <person name="Li Y.G."/>
            <person name="Kettle C.J."/>
            <person name="Jalonen R."/>
            <person name="Gaisberger H."/>
            <person name="Ma Y.Z."/>
            <person name="Qiu Y.X."/>
        </authorList>
    </citation>
    <scope>NUCLEOTIDE SEQUENCE [LARGE SCALE GENOMIC DNA]</scope>
    <source>
        <strain evidence="2">Hangzhou</strain>
    </source>
</reference>
<evidence type="ECO:0000313" key="2">
    <source>
        <dbReference type="EMBL" id="KAK9289831.1"/>
    </source>
</evidence>
<keyword evidence="3" id="KW-1185">Reference proteome</keyword>
<feature type="region of interest" description="Disordered" evidence="1">
    <location>
        <begin position="215"/>
        <end position="294"/>
    </location>
</feature>
<gene>
    <name evidence="2" type="ORF">L1049_007991</name>
</gene>
<sequence>MPQVDLETLVSVCGGGSCDRKIACETLAQDDPPQEEHDVPEVPPDFPPESFWLSKDAEMDWFDRNAFYERKESTKGNSNSTNLNPNLNPSSNSSSQRFSLSLKSKASIIGLPKPQKSCFTDAKLRRNYKPANIRFFPKRAEPAGKSTVPMTEPSSPKVSCMGRVRSKKDRNRRLRSRQRSLRSSEPAMEKTKPTERRRAGLWTSFRSIFRSGCRHQPAVEIEEPSTESPPRKSVTSKARDVTEIEPAGDPPGLGGMMRFASGRRSESWDVGESDRQSVNMNATEPSDRDSVFRR</sequence>
<dbReference type="AlphaFoldDB" id="A0AAP0S955"/>
<dbReference type="PANTHER" id="PTHR34120">
    <property type="entry name" value="EXPRESSED PROTEIN"/>
    <property type="match status" value="1"/>
</dbReference>
<feature type="compositionally biased region" description="Basic and acidic residues" evidence="1">
    <location>
        <begin position="285"/>
        <end position="294"/>
    </location>
</feature>
<feature type="compositionally biased region" description="Basic and acidic residues" evidence="1">
    <location>
        <begin position="187"/>
        <end position="198"/>
    </location>
</feature>
<dbReference type="Proteomes" id="UP001415857">
    <property type="component" value="Unassembled WGS sequence"/>
</dbReference>
<feature type="region of interest" description="Disordered" evidence="1">
    <location>
        <begin position="72"/>
        <end position="99"/>
    </location>
</feature>
<proteinExistence type="predicted"/>
<feature type="compositionally biased region" description="Polar residues" evidence="1">
    <location>
        <begin position="148"/>
        <end position="157"/>
    </location>
</feature>
<comment type="caution">
    <text evidence="2">The sequence shown here is derived from an EMBL/GenBank/DDBJ whole genome shotgun (WGS) entry which is preliminary data.</text>
</comment>
<feature type="region of interest" description="Disordered" evidence="1">
    <location>
        <begin position="139"/>
        <end position="201"/>
    </location>
</feature>
<accession>A0AAP0S955</accession>
<feature type="compositionally biased region" description="Low complexity" evidence="1">
    <location>
        <begin position="77"/>
        <end position="99"/>
    </location>
</feature>
<evidence type="ECO:0000256" key="1">
    <source>
        <dbReference type="SAM" id="MobiDB-lite"/>
    </source>
</evidence>
<feature type="compositionally biased region" description="Basic residues" evidence="1">
    <location>
        <begin position="164"/>
        <end position="180"/>
    </location>
</feature>